<dbReference type="Proteomes" id="UP000078343">
    <property type="component" value="Unassembled WGS sequence"/>
</dbReference>
<keyword evidence="1" id="KW-0175">Coiled coil</keyword>
<gene>
    <name evidence="2" type="ORF">AYL99_07826</name>
</gene>
<dbReference type="GeneID" id="30011994"/>
<accession>A0A178ZH07</accession>
<comment type="caution">
    <text evidence="2">The sequence shown here is derived from an EMBL/GenBank/DDBJ whole genome shotgun (WGS) entry which is preliminary data.</text>
</comment>
<dbReference type="RefSeq" id="XP_018692103.1">
    <property type="nucleotide sequence ID" value="XM_018839335.1"/>
</dbReference>
<reference evidence="2 3" key="1">
    <citation type="submission" date="2016-04" db="EMBL/GenBank/DDBJ databases">
        <title>Draft genome of Fonsecaea erecta CBS 125763.</title>
        <authorList>
            <person name="Weiss V.A."/>
            <person name="Vicente V.A."/>
            <person name="Raittz R.T."/>
            <person name="Moreno L.F."/>
            <person name="De Souza E.M."/>
            <person name="Pedrosa F.O."/>
            <person name="Steffens M.B."/>
            <person name="Faoro H."/>
            <person name="Tadra-Sfeir M.Z."/>
            <person name="Najafzadeh M.J."/>
            <person name="Felipe M.S."/>
            <person name="Teixeira M."/>
            <person name="Sun J."/>
            <person name="Xi L."/>
            <person name="Gomes R."/>
            <person name="De Azevedo C.M."/>
            <person name="Salgado C.G."/>
            <person name="Da Silva M.B."/>
            <person name="Nascimento M.F."/>
            <person name="Queiroz-Telles F."/>
            <person name="Attili D.S."/>
            <person name="Gorbushina A."/>
        </authorList>
    </citation>
    <scope>NUCLEOTIDE SEQUENCE [LARGE SCALE GENOMIC DNA]</scope>
    <source>
        <strain evidence="2 3">CBS 125763</strain>
    </source>
</reference>
<keyword evidence="3" id="KW-1185">Reference proteome</keyword>
<name>A0A178ZH07_9EURO</name>
<dbReference type="EMBL" id="LVYI01000006">
    <property type="protein sequence ID" value="OAP58736.1"/>
    <property type="molecule type" value="Genomic_DNA"/>
</dbReference>
<proteinExistence type="predicted"/>
<dbReference type="OrthoDB" id="10393558at2759"/>
<sequence length="146" mass="16218">MSDPVNAEHKFRYGTSTRSNINSTHFSEPAKAQKTPQTFNTTNGFQPSLIKADLGANSLQVEATLHRQTRDWVYSCHGYSIGGDHQQQKRDLIHQQLRAAAALERELARLEAADGEAKSDTAVKNETNCQSVQGVGAWADEKDKQY</sequence>
<evidence type="ECO:0000313" key="3">
    <source>
        <dbReference type="Proteomes" id="UP000078343"/>
    </source>
</evidence>
<dbReference type="AlphaFoldDB" id="A0A178ZH07"/>
<organism evidence="2 3">
    <name type="scientific">Fonsecaea erecta</name>
    <dbReference type="NCBI Taxonomy" id="1367422"/>
    <lineage>
        <taxon>Eukaryota</taxon>
        <taxon>Fungi</taxon>
        <taxon>Dikarya</taxon>
        <taxon>Ascomycota</taxon>
        <taxon>Pezizomycotina</taxon>
        <taxon>Eurotiomycetes</taxon>
        <taxon>Chaetothyriomycetidae</taxon>
        <taxon>Chaetothyriales</taxon>
        <taxon>Herpotrichiellaceae</taxon>
        <taxon>Fonsecaea</taxon>
    </lineage>
</organism>
<evidence type="ECO:0000313" key="2">
    <source>
        <dbReference type="EMBL" id="OAP58736.1"/>
    </source>
</evidence>
<evidence type="ECO:0000256" key="1">
    <source>
        <dbReference type="SAM" id="Coils"/>
    </source>
</evidence>
<feature type="coiled-coil region" evidence="1">
    <location>
        <begin position="93"/>
        <end position="120"/>
    </location>
</feature>
<protein>
    <submittedName>
        <fullName evidence="2">Uncharacterized protein</fullName>
    </submittedName>
</protein>